<proteinExistence type="predicted"/>
<reference evidence="4 5" key="1">
    <citation type="journal article" date="2010" name="Nat. Biotechnol.">
        <title>Genome sequence of the model mushroom Schizophyllum commune.</title>
        <authorList>
            <person name="Ohm R.A."/>
            <person name="de Jong J.F."/>
            <person name="Lugones L.G."/>
            <person name="Aerts A."/>
            <person name="Kothe E."/>
            <person name="Stajich J.E."/>
            <person name="de Vries R.P."/>
            <person name="Record E."/>
            <person name="Levasseur A."/>
            <person name="Baker S.E."/>
            <person name="Bartholomew K.A."/>
            <person name="Coutinho P.M."/>
            <person name="Erdmann S."/>
            <person name="Fowler T.J."/>
            <person name="Gathman A.C."/>
            <person name="Lombard V."/>
            <person name="Henrissat B."/>
            <person name="Knabe N."/>
            <person name="Kuees U."/>
            <person name="Lilly W.W."/>
            <person name="Lindquist E."/>
            <person name="Lucas S."/>
            <person name="Magnuson J.K."/>
            <person name="Piumi F."/>
            <person name="Raudaskoski M."/>
            <person name="Salamov A."/>
            <person name="Schmutz J."/>
            <person name="Schwarze F.W.M.R."/>
            <person name="vanKuyk P.A."/>
            <person name="Horton J.S."/>
            <person name="Grigoriev I.V."/>
            <person name="Woesten H.A.B."/>
        </authorList>
    </citation>
    <scope>NUCLEOTIDE SEQUENCE [LARGE SCALE GENOMIC DNA]</scope>
    <source>
        <strain evidence="5">H4-8 / FGSC 9210</strain>
    </source>
</reference>
<dbReference type="GO" id="GO:0016747">
    <property type="term" value="F:acyltransferase activity, transferring groups other than amino-acyl groups"/>
    <property type="evidence" value="ECO:0007669"/>
    <property type="project" value="InterPro"/>
</dbReference>
<dbReference type="AlphaFoldDB" id="D8PXS0"/>
<accession>D8PXS0</accession>
<sequence>MSFSVRPALTEDLPAITSIYDHYINHSVATFRTKRVEPSVLLDTYRSAQNSQHPFLVAVSHEGTEIVGYAYVSGYRASHPAYWHTVELSIYVHPNHLFGGVGSRLWTALEDALRQRNCALVDDKGHSPSLDERTSPGATPIRHVLSVMALDTEGSEGGYGLRDWYVKRGFVQKGHLEEVGYKFGRWIDTIILQLTL</sequence>
<dbReference type="GeneID" id="9586589"/>
<evidence type="ECO:0000259" key="3">
    <source>
        <dbReference type="PROSITE" id="PS51186"/>
    </source>
</evidence>
<name>D8PXS0_SCHCM</name>
<dbReference type="HOGENOM" id="CLU_013985_4_1_1"/>
<keyword evidence="5" id="KW-1185">Reference proteome</keyword>
<dbReference type="InParanoid" id="D8PXS0"/>
<dbReference type="PANTHER" id="PTHR43072:SF23">
    <property type="entry name" value="UPF0039 PROTEIN C11D3.02C"/>
    <property type="match status" value="1"/>
</dbReference>
<dbReference type="eggNOG" id="ENOG502S5BC">
    <property type="taxonomic scope" value="Eukaryota"/>
</dbReference>
<dbReference type="RefSeq" id="XP_003034027.1">
    <property type="nucleotide sequence ID" value="XM_003033981.1"/>
</dbReference>
<protein>
    <recommendedName>
        <fullName evidence="3">N-acetyltransferase domain-containing protein</fullName>
    </recommendedName>
</protein>
<gene>
    <name evidence="4" type="ORF">SCHCODRAFT_52412</name>
</gene>
<dbReference type="PANTHER" id="PTHR43072">
    <property type="entry name" value="N-ACETYLTRANSFERASE"/>
    <property type="match status" value="1"/>
</dbReference>
<dbReference type="VEuPathDB" id="FungiDB:SCHCODRAFT_02616490"/>
<dbReference type="Gene3D" id="3.40.630.30">
    <property type="match status" value="1"/>
</dbReference>
<dbReference type="Pfam" id="PF00583">
    <property type="entry name" value="Acetyltransf_1"/>
    <property type="match status" value="1"/>
</dbReference>
<organism evidence="5">
    <name type="scientific">Schizophyllum commune (strain H4-8 / FGSC 9210)</name>
    <name type="common">Split gill fungus</name>
    <dbReference type="NCBI Taxonomy" id="578458"/>
    <lineage>
        <taxon>Eukaryota</taxon>
        <taxon>Fungi</taxon>
        <taxon>Dikarya</taxon>
        <taxon>Basidiomycota</taxon>
        <taxon>Agaricomycotina</taxon>
        <taxon>Agaricomycetes</taxon>
        <taxon>Agaricomycetidae</taxon>
        <taxon>Agaricales</taxon>
        <taxon>Schizophyllaceae</taxon>
        <taxon>Schizophyllum</taxon>
    </lineage>
</organism>
<dbReference type="OrthoDB" id="2129362at2759"/>
<dbReference type="PROSITE" id="PS51186">
    <property type="entry name" value="GNAT"/>
    <property type="match status" value="1"/>
</dbReference>
<keyword evidence="2" id="KW-0012">Acyltransferase</keyword>
<dbReference type="KEGG" id="scm:SCHCO_02616490"/>
<evidence type="ECO:0000256" key="2">
    <source>
        <dbReference type="ARBA" id="ARBA00023315"/>
    </source>
</evidence>
<dbReference type="CDD" id="cd04301">
    <property type="entry name" value="NAT_SF"/>
    <property type="match status" value="1"/>
</dbReference>
<evidence type="ECO:0000256" key="1">
    <source>
        <dbReference type="ARBA" id="ARBA00022679"/>
    </source>
</evidence>
<evidence type="ECO:0000313" key="4">
    <source>
        <dbReference type="EMBL" id="EFI99124.1"/>
    </source>
</evidence>
<feature type="domain" description="N-acetyltransferase" evidence="3">
    <location>
        <begin position="3"/>
        <end position="196"/>
    </location>
</feature>
<dbReference type="InterPro" id="IPR016181">
    <property type="entry name" value="Acyl_CoA_acyltransferase"/>
</dbReference>
<keyword evidence="1" id="KW-0808">Transferase</keyword>
<dbReference type="Proteomes" id="UP000007431">
    <property type="component" value="Unassembled WGS sequence"/>
</dbReference>
<dbReference type="STRING" id="578458.D8PXS0"/>
<dbReference type="OMA" id="YMKWGFV"/>
<evidence type="ECO:0000313" key="5">
    <source>
        <dbReference type="Proteomes" id="UP000007431"/>
    </source>
</evidence>
<dbReference type="EMBL" id="GL377304">
    <property type="protein sequence ID" value="EFI99124.1"/>
    <property type="molecule type" value="Genomic_DNA"/>
</dbReference>
<dbReference type="InterPro" id="IPR000182">
    <property type="entry name" value="GNAT_dom"/>
</dbReference>
<dbReference type="SUPFAM" id="SSF55729">
    <property type="entry name" value="Acyl-CoA N-acyltransferases (Nat)"/>
    <property type="match status" value="1"/>
</dbReference>